<feature type="compositionally biased region" description="Polar residues" evidence="1">
    <location>
        <begin position="802"/>
        <end position="815"/>
    </location>
</feature>
<organism evidence="2 3">
    <name type="scientific">Coprinopsis marcescibilis</name>
    <name type="common">Agaric fungus</name>
    <name type="synonym">Psathyrella marcescibilis</name>
    <dbReference type="NCBI Taxonomy" id="230819"/>
    <lineage>
        <taxon>Eukaryota</taxon>
        <taxon>Fungi</taxon>
        <taxon>Dikarya</taxon>
        <taxon>Basidiomycota</taxon>
        <taxon>Agaricomycotina</taxon>
        <taxon>Agaricomycetes</taxon>
        <taxon>Agaricomycetidae</taxon>
        <taxon>Agaricales</taxon>
        <taxon>Agaricineae</taxon>
        <taxon>Psathyrellaceae</taxon>
        <taxon>Coprinopsis</taxon>
    </lineage>
</organism>
<feature type="compositionally biased region" description="Polar residues" evidence="1">
    <location>
        <begin position="241"/>
        <end position="260"/>
    </location>
</feature>
<feature type="compositionally biased region" description="Polar residues" evidence="1">
    <location>
        <begin position="147"/>
        <end position="157"/>
    </location>
</feature>
<dbReference type="GO" id="GO:0003779">
    <property type="term" value="F:actin binding"/>
    <property type="evidence" value="ECO:0007669"/>
    <property type="project" value="TreeGrafter"/>
</dbReference>
<feature type="compositionally biased region" description="Polar residues" evidence="1">
    <location>
        <begin position="760"/>
        <end position="778"/>
    </location>
</feature>
<dbReference type="AlphaFoldDB" id="A0A5C3KQE1"/>
<reference evidence="2 3" key="1">
    <citation type="journal article" date="2019" name="Nat. Ecol. Evol.">
        <title>Megaphylogeny resolves global patterns of mushroom evolution.</title>
        <authorList>
            <person name="Varga T."/>
            <person name="Krizsan K."/>
            <person name="Foldi C."/>
            <person name="Dima B."/>
            <person name="Sanchez-Garcia M."/>
            <person name="Sanchez-Ramirez S."/>
            <person name="Szollosi G.J."/>
            <person name="Szarkandi J.G."/>
            <person name="Papp V."/>
            <person name="Albert L."/>
            <person name="Andreopoulos W."/>
            <person name="Angelini C."/>
            <person name="Antonin V."/>
            <person name="Barry K.W."/>
            <person name="Bougher N.L."/>
            <person name="Buchanan P."/>
            <person name="Buyck B."/>
            <person name="Bense V."/>
            <person name="Catcheside P."/>
            <person name="Chovatia M."/>
            <person name="Cooper J."/>
            <person name="Damon W."/>
            <person name="Desjardin D."/>
            <person name="Finy P."/>
            <person name="Geml J."/>
            <person name="Haridas S."/>
            <person name="Hughes K."/>
            <person name="Justo A."/>
            <person name="Karasinski D."/>
            <person name="Kautmanova I."/>
            <person name="Kiss B."/>
            <person name="Kocsube S."/>
            <person name="Kotiranta H."/>
            <person name="LaButti K.M."/>
            <person name="Lechner B.E."/>
            <person name="Liimatainen K."/>
            <person name="Lipzen A."/>
            <person name="Lukacs Z."/>
            <person name="Mihaltcheva S."/>
            <person name="Morgado L.N."/>
            <person name="Niskanen T."/>
            <person name="Noordeloos M.E."/>
            <person name="Ohm R.A."/>
            <person name="Ortiz-Santana B."/>
            <person name="Ovrebo C."/>
            <person name="Racz N."/>
            <person name="Riley R."/>
            <person name="Savchenko A."/>
            <person name="Shiryaev A."/>
            <person name="Soop K."/>
            <person name="Spirin V."/>
            <person name="Szebenyi C."/>
            <person name="Tomsovsky M."/>
            <person name="Tulloss R.E."/>
            <person name="Uehling J."/>
            <person name="Grigoriev I.V."/>
            <person name="Vagvolgyi C."/>
            <person name="Papp T."/>
            <person name="Martin F.M."/>
            <person name="Miettinen O."/>
            <person name="Hibbett D.S."/>
            <person name="Nagy L.G."/>
        </authorList>
    </citation>
    <scope>NUCLEOTIDE SEQUENCE [LARGE SCALE GENOMIC DNA]</scope>
    <source>
        <strain evidence="2 3">CBS 121175</strain>
    </source>
</reference>
<feature type="compositionally biased region" description="Low complexity" evidence="1">
    <location>
        <begin position="31"/>
        <end position="41"/>
    </location>
</feature>
<feature type="region of interest" description="Disordered" evidence="1">
    <location>
        <begin position="521"/>
        <end position="571"/>
    </location>
</feature>
<dbReference type="EMBL" id="ML210251">
    <property type="protein sequence ID" value="TFK22043.1"/>
    <property type="molecule type" value="Genomic_DNA"/>
</dbReference>
<accession>A0A5C3KQE1</accession>
<feature type="compositionally biased region" description="Low complexity" evidence="1">
    <location>
        <begin position="221"/>
        <end position="234"/>
    </location>
</feature>
<proteinExistence type="predicted"/>
<evidence type="ECO:0000313" key="3">
    <source>
        <dbReference type="Proteomes" id="UP000307440"/>
    </source>
</evidence>
<feature type="compositionally biased region" description="Basic and acidic residues" evidence="1">
    <location>
        <begin position="658"/>
        <end position="667"/>
    </location>
</feature>
<protein>
    <submittedName>
        <fullName evidence="2">Uncharacterized protein</fullName>
    </submittedName>
</protein>
<feature type="compositionally biased region" description="Polar residues" evidence="1">
    <location>
        <begin position="190"/>
        <end position="211"/>
    </location>
</feature>
<feature type="compositionally biased region" description="Low complexity" evidence="1">
    <location>
        <begin position="261"/>
        <end position="287"/>
    </location>
</feature>
<feature type="compositionally biased region" description="Low complexity" evidence="1">
    <location>
        <begin position="604"/>
        <end position="621"/>
    </location>
</feature>
<feature type="compositionally biased region" description="Polar residues" evidence="1">
    <location>
        <begin position="51"/>
        <end position="63"/>
    </location>
</feature>
<dbReference type="OrthoDB" id="5563016at2759"/>
<evidence type="ECO:0000313" key="2">
    <source>
        <dbReference type="EMBL" id="TFK22043.1"/>
    </source>
</evidence>
<dbReference type="PANTHER" id="PTHR12751:SF18">
    <property type="entry name" value="PHOSPHATASE AND ACTIN REGULATOR 1"/>
    <property type="match status" value="1"/>
</dbReference>
<feature type="region of interest" description="Disordered" evidence="1">
    <location>
        <begin position="71"/>
        <end position="90"/>
    </location>
</feature>
<feature type="compositionally biased region" description="Low complexity" evidence="1">
    <location>
        <begin position="301"/>
        <end position="338"/>
    </location>
</feature>
<evidence type="ECO:0000256" key="1">
    <source>
        <dbReference type="SAM" id="MobiDB-lite"/>
    </source>
</evidence>
<feature type="region of interest" description="Disordered" evidence="1">
    <location>
        <begin position="118"/>
        <end position="365"/>
    </location>
</feature>
<feature type="compositionally biased region" description="Polar residues" evidence="1">
    <location>
        <begin position="842"/>
        <end position="874"/>
    </location>
</feature>
<feature type="compositionally biased region" description="Low complexity" evidence="1">
    <location>
        <begin position="429"/>
        <end position="444"/>
    </location>
</feature>
<dbReference type="Proteomes" id="UP000307440">
    <property type="component" value="Unassembled WGS sequence"/>
</dbReference>
<keyword evidence="3" id="KW-1185">Reference proteome</keyword>
<feature type="region of interest" description="Disordered" evidence="1">
    <location>
        <begin position="429"/>
        <end position="466"/>
    </location>
</feature>
<feature type="compositionally biased region" description="Basic and acidic residues" evidence="1">
    <location>
        <begin position="521"/>
        <end position="534"/>
    </location>
</feature>
<dbReference type="STRING" id="230819.A0A5C3KQE1"/>
<dbReference type="GO" id="GO:0030036">
    <property type="term" value="P:actin cytoskeleton organization"/>
    <property type="evidence" value="ECO:0007669"/>
    <property type="project" value="TreeGrafter"/>
</dbReference>
<feature type="region of interest" description="Disordered" evidence="1">
    <location>
        <begin position="1"/>
        <end position="63"/>
    </location>
</feature>
<feature type="compositionally biased region" description="Low complexity" evidence="1">
    <location>
        <begin position="11"/>
        <end position="24"/>
    </location>
</feature>
<feature type="compositionally biased region" description="Polar residues" evidence="1">
    <location>
        <begin position="74"/>
        <end position="85"/>
    </location>
</feature>
<dbReference type="PANTHER" id="PTHR12751">
    <property type="entry name" value="PHOSPHATASE AND ACTIN REGULATOR PHACTR"/>
    <property type="match status" value="1"/>
</dbReference>
<feature type="compositionally biased region" description="Polar residues" evidence="1">
    <location>
        <begin position="680"/>
        <end position="690"/>
    </location>
</feature>
<name>A0A5C3KQE1_COPMA</name>
<feature type="region of interest" description="Disordered" evidence="1">
    <location>
        <begin position="586"/>
        <end position="889"/>
    </location>
</feature>
<sequence length="958" mass="102490">MELQNNHRQRSSPANDHSSSPSSPQNTLNVQQQLFMGQQQQAITPPGYTLPAQQQAQGNWTPSVNATPFYPSFYQPQLPQQSPQFAGQIPPQSAYFDQANAQLAQWAYQQMMFNAQHGFQGIPPQHHSPSQRPGGAQLGPNDYFANSIPSPFNNFPSGTPPPHNHRGGAGDHQGPPAQYPGFHPYRRPNRQQSHNSASPDTNDWRSPQPHSQLPHAPYMRSEASGSTSSVNSTGSHRKRTTSNQSGHSGHSVPATASGNRSRSNTASSAPGSSSARSSPSPAQSSSPSPSPLRNHHNRNGSSTSTSSTATATSTRPSGITPSVPTTATSPTNTSAAPSNPSPAPRLTRPSPLSQGNFTAEKRMSRDDSDIAVMLSNSNQGITASRSGGLKSRLRRALSFNPSHTLKEEDTDKEEDDTSIKASAINGASAGKLKAKAPALPSSSSQTDLGHPSADDGASSTATVQTKKKGRAASLFNARFNASTDNISLSSTVSSASVMIRKLGSLGNLARRNSLAGITSLFKDKDKDGDKDKDKKGKKKDKKGAKAEASEASVSHVTAELDRGGDWSASTDLNGLTPAAKLARQHTLKSNAEAAAKAKAERETTAVTTSSAANPAASQAATNGVNGAAPVGVPSWDKNTATRNGVQAPPRPSGGGIHINEDGTRVLVEEDEEDESDDGHYTSSQGHQNYNADGWDDDDWDGEPDPEEDITIRAALQQTSLEGDDVEPWAMGIRRSVERTLVPKKGILKNAREYSQLKYDPTSQPQLRTRSNSYNSPPIQSELGPLAHVPSENSDNIDGIHRSPTQQQSNPRNSVPSLPPLSFDQSSPIKMSFASPAKELPDTPSNTESEQSNRSSAIFQHPNFNSSAPVLSTIGSSAPTPPPRSASSQRRLTFATSLAVYDTFAATVYDRRSEAGTWSRLTPALAQRIKEELNSYKMEEMHVHASSRIQYVFLLRRSY</sequence>
<feature type="compositionally biased region" description="Acidic residues" evidence="1">
    <location>
        <begin position="693"/>
        <end position="708"/>
    </location>
</feature>
<gene>
    <name evidence="2" type="ORF">FA15DRAFT_596785</name>
</gene>